<organism evidence="1 2">
    <name type="scientific">Brevundimonas phage vB_BpoS-Marchewka</name>
    <dbReference type="NCBI Taxonomy" id="2948604"/>
    <lineage>
        <taxon>Viruses</taxon>
        <taxon>Duplodnaviria</taxon>
        <taxon>Heunggongvirae</taxon>
        <taxon>Uroviricota</taxon>
        <taxon>Caudoviricetes</taxon>
        <taxon>Jeanschmidtviridae</taxon>
        <taxon>Marchewkavirus</taxon>
        <taxon>Marchewkavirus marchewka</taxon>
    </lineage>
</organism>
<evidence type="ECO:0000313" key="1">
    <source>
        <dbReference type="EMBL" id="UTC28840.1"/>
    </source>
</evidence>
<evidence type="ECO:0000313" key="2">
    <source>
        <dbReference type="Proteomes" id="UP001056634"/>
    </source>
</evidence>
<gene>
    <name evidence="1" type="ORF">MARCHEWKA_03280</name>
</gene>
<sequence length="186" mass="20316">MHVLKLLESGNDPSWVPLVNGRGSQSRTVGRGATLSAAERAGFIVWQGRNARLAPGEPAYVLTRLGRREILAEEERVLERAARQARKDLMRGAHWERGHRCHGLWSNTPVIDLDEPRNTREAPRLGRVSIGPSGLWDGKTYAWLIDNPAAPGGPPLAEGEAPSLREAKAAVELGVGRLRRGLPCTT</sequence>
<dbReference type="EMBL" id="ON529851">
    <property type="protein sequence ID" value="UTC28840.1"/>
    <property type="molecule type" value="Genomic_DNA"/>
</dbReference>
<keyword evidence="2" id="KW-1185">Reference proteome</keyword>
<name>A0A9E7N4M8_9CAUD</name>
<dbReference type="Proteomes" id="UP001056634">
    <property type="component" value="Segment"/>
</dbReference>
<accession>A0A9E7N4M8</accession>
<proteinExistence type="predicted"/>
<reference evidence="1" key="1">
    <citation type="submission" date="2022-04" db="EMBL/GenBank/DDBJ databases">
        <authorList>
            <person name="Friedrich I."/>
            <person name="Schneider D."/>
            <person name="Poehlein A."/>
            <person name="Hertel R."/>
            <person name="Daniel R."/>
        </authorList>
    </citation>
    <scope>NUCLEOTIDE SEQUENCE</scope>
</reference>
<protein>
    <submittedName>
        <fullName evidence="1">Uncharacterized protein</fullName>
    </submittedName>
</protein>